<evidence type="ECO:0000256" key="1">
    <source>
        <dbReference type="SAM" id="SignalP"/>
    </source>
</evidence>
<feature type="signal peptide" evidence="1">
    <location>
        <begin position="1"/>
        <end position="21"/>
    </location>
</feature>
<name>A0A1L1PRV2_HYDIT</name>
<keyword evidence="3" id="KW-1185">Reference proteome</keyword>
<dbReference type="RefSeq" id="WP_009517975.1">
    <property type="nucleotide sequence ID" value="NZ_CCAE010000018.1"/>
</dbReference>
<keyword evidence="1" id="KW-0732">Signal</keyword>
<gene>
    <name evidence="2" type="ORF">BN948_02497</name>
</gene>
<protein>
    <recommendedName>
        <fullName evidence="4">Sn-glycerol-3-phosphate transporter</fullName>
    </recommendedName>
</protein>
<dbReference type="EMBL" id="CCAE010000018">
    <property type="protein sequence ID" value="CDN88065.1"/>
    <property type="molecule type" value="Genomic_DNA"/>
</dbReference>
<evidence type="ECO:0000313" key="3">
    <source>
        <dbReference type="Proteomes" id="UP000028878"/>
    </source>
</evidence>
<evidence type="ECO:0000313" key="2">
    <source>
        <dbReference type="EMBL" id="CDN88065.1"/>
    </source>
</evidence>
<dbReference type="Proteomes" id="UP000028878">
    <property type="component" value="Unassembled WGS sequence"/>
</dbReference>
<reference evidence="3" key="2">
    <citation type="submission" date="2014-11" db="EMBL/GenBank/DDBJ databases">
        <title>Draft genome sequence of Hydrogenophaga intermedia S1.</title>
        <authorList>
            <person name="Gan H.M."/>
            <person name="Chew T.H."/>
            <person name="Stolz A."/>
        </authorList>
    </citation>
    <scope>NUCLEOTIDE SEQUENCE [LARGE SCALE GENOMIC DNA]</scope>
    <source>
        <strain evidence="3">S1</strain>
    </source>
</reference>
<proteinExistence type="predicted"/>
<dbReference type="AlphaFoldDB" id="A0A1L1PRV2"/>
<feature type="chain" id="PRO_5009681704" description="Sn-glycerol-3-phosphate transporter" evidence="1">
    <location>
        <begin position="22"/>
        <end position="169"/>
    </location>
</feature>
<sequence length="169" mass="18850" precursor="true">MPLRRPSLALAVLIASGPAFAVNLCPGWDDPLPEGEPRYEVFASPYTHHWRFDEEHRQVYLMSLSRRLPNNQMCGVALFNNSFGQPSAYAYVAKSIPDLFTRWPEVYVSVSAGIIYGYVGKYKDKVPLNVGGFAPAIIPSVGYRLNDRLSLEVQFLGTAAFMVGTTVRF</sequence>
<organism evidence="2 3">
    <name type="scientific">Hydrogenophaga intermedia</name>
    <dbReference type="NCBI Taxonomy" id="65786"/>
    <lineage>
        <taxon>Bacteria</taxon>
        <taxon>Pseudomonadati</taxon>
        <taxon>Pseudomonadota</taxon>
        <taxon>Betaproteobacteria</taxon>
        <taxon>Burkholderiales</taxon>
        <taxon>Comamonadaceae</taxon>
        <taxon>Hydrogenophaga</taxon>
    </lineage>
</organism>
<evidence type="ECO:0008006" key="4">
    <source>
        <dbReference type="Google" id="ProtNLM"/>
    </source>
</evidence>
<accession>A0A1L1PRV2</accession>
<reference evidence="3" key="1">
    <citation type="submission" date="2014-02" db="EMBL/GenBank/DDBJ databases">
        <authorList>
            <person name="Gan H."/>
        </authorList>
    </citation>
    <scope>NUCLEOTIDE SEQUENCE [LARGE SCALE GENOMIC DNA]</scope>
    <source>
        <strain evidence="3">S1</strain>
    </source>
</reference>